<keyword evidence="1" id="KW-0175">Coiled coil</keyword>
<dbReference type="PANTHER" id="PTHR18956">
    <property type="entry name" value="HYALURONAN MEDIATED MOTILITY RECEPTOR"/>
    <property type="match status" value="1"/>
</dbReference>
<feature type="region of interest" description="Disordered" evidence="2">
    <location>
        <begin position="1"/>
        <end position="65"/>
    </location>
</feature>
<dbReference type="Pfam" id="PF23398">
    <property type="entry name" value="FAZ1_cons"/>
    <property type="match status" value="1"/>
</dbReference>
<dbReference type="PANTHER" id="PTHR18956:SF6">
    <property type="entry name" value="HYALURONAN MEDIATED MOTILITY RECEPTOR"/>
    <property type="match status" value="1"/>
</dbReference>
<feature type="compositionally biased region" description="Low complexity" evidence="2">
    <location>
        <begin position="1314"/>
        <end position="1325"/>
    </location>
</feature>
<feature type="domain" description="Flagellar attachment zone protein 1 conserved" evidence="3">
    <location>
        <begin position="363"/>
        <end position="452"/>
    </location>
</feature>
<dbReference type="InterPro" id="IPR056614">
    <property type="entry name" value="FAZ1_cons"/>
</dbReference>
<dbReference type="GO" id="GO:0005540">
    <property type="term" value="F:hyaluronic acid binding"/>
    <property type="evidence" value="ECO:0007669"/>
    <property type="project" value="InterPro"/>
</dbReference>
<proteinExistence type="predicted"/>
<name>A0A1E1IW07_LEIGU</name>
<feature type="compositionally biased region" description="Basic and acidic residues" evidence="2">
    <location>
        <begin position="1"/>
        <end position="10"/>
    </location>
</feature>
<feature type="coiled-coil region" evidence="1">
    <location>
        <begin position="722"/>
        <end position="749"/>
    </location>
</feature>
<feature type="compositionally biased region" description="Low complexity" evidence="2">
    <location>
        <begin position="1086"/>
        <end position="1101"/>
    </location>
</feature>
<feature type="coiled-coil region" evidence="1">
    <location>
        <begin position="787"/>
        <end position="870"/>
    </location>
</feature>
<feature type="coiled-coil region" evidence="1">
    <location>
        <begin position="982"/>
        <end position="1009"/>
    </location>
</feature>
<feature type="compositionally biased region" description="Basic and acidic residues" evidence="2">
    <location>
        <begin position="327"/>
        <end position="339"/>
    </location>
</feature>
<feature type="compositionally biased region" description="Polar residues" evidence="2">
    <location>
        <begin position="1282"/>
        <end position="1296"/>
    </location>
</feature>
<protein>
    <recommendedName>
        <fullName evidence="3">Flagellar attachment zone protein 1 conserved domain-containing protein</fullName>
    </recommendedName>
</protein>
<feature type="region of interest" description="Disordered" evidence="2">
    <location>
        <begin position="318"/>
        <end position="358"/>
    </location>
</feature>
<feature type="compositionally biased region" description="Basic and acidic residues" evidence="2">
    <location>
        <begin position="1333"/>
        <end position="1346"/>
    </location>
</feature>
<evidence type="ECO:0000313" key="4">
    <source>
        <dbReference type="EMBL" id="CCM15477.1"/>
    </source>
</evidence>
<feature type="region of interest" description="Disordered" evidence="2">
    <location>
        <begin position="1023"/>
        <end position="1046"/>
    </location>
</feature>
<organism evidence="4">
    <name type="scientific">Leishmania guyanensis</name>
    <dbReference type="NCBI Taxonomy" id="5670"/>
    <lineage>
        <taxon>Eukaryota</taxon>
        <taxon>Discoba</taxon>
        <taxon>Euglenozoa</taxon>
        <taxon>Kinetoplastea</taxon>
        <taxon>Metakinetoplastina</taxon>
        <taxon>Trypanosomatida</taxon>
        <taxon>Trypanosomatidae</taxon>
        <taxon>Leishmaniinae</taxon>
        <taxon>Leishmania</taxon>
        <taxon>Leishmania guyanensis species complex</taxon>
    </lineage>
</organism>
<feature type="compositionally biased region" description="Basic and acidic residues" evidence="2">
    <location>
        <begin position="1105"/>
        <end position="1119"/>
    </location>
</feature>
<feature type="compositionally biased region" description="Polar residues" evidence="2">
    <location>
        <begin position="146"/>
        <end position="160"/>
    </location>
</feature>
<feature type="region of interest" description="Disordered" evidence="2">
    <location>
        <begin position="143"/>
        <end position="163"/>
    </location>
</feature>
<feature type="coiled-coil region" evidence="1">
    <location>
        <begin position="524"/>
        <end position="604"/>
    </location>
</feature>
<evidence type="ECO:0000256" key="2">
    <source>
        <dbReference type="SAM" id="MobiDB-lite"/>
    </source>
</evidence>
<feature type="compositionally biased region" description="Low complexity" evidence="2">
    <location>
        <begin position="1392"/>
        <end position="1407"/>
    </location>
</feature>
<gene>
    <name evidence="4" type="primary">LgM4147LRVhigh.21.01010.00210</name>
    <name evidence="4" type="ORF">BN36_2129850</name>
</gene>
<feature type="compositionally biased region" description="Low complexity" evidence="2">
    <location>
        <begin position="11"/>
        <end position="30"/>
    </location>
</feature>
<feature type="compositionally biased region" description="Polar residues" evidence="2">
    <location>
        <begin position="1225"/>
        <end position="1235"/>
    </location>
</feature>
<feature type="coiled-coil region" evidence="1">
    <location>
        <begin position="471"/>
        <end position="498"/>
    </location>
</feature>
<evidence type="ECO:0000259" key="3">
    <source>
        <dbReference type="Pfam" id="PF23398"/>
    </source>
</evidence>
<reference evidence="4" key="1">
    <citation type="submission" date="2012-08" db="EMBL/GenBank/DDBJ databases">
        <title>Comparative genomics of metastatic and non-metastatic Leishmania guyanensis provides insights into polygenic factors involved in Leishmania RNA virus infection.</title>
        <authorList>
            <person name="Smith D."/>
            <person name="Hertz-Fowler C."/>
            <person name="Martin R."/>
            <person name="Dickens N."/>
            <person name="Fasel N."/>
            <person name="Falquet L."/>
            <person name="Beverley S."/>
            <person name="Zangger H."/>
            <person name="Calderon-Copete S."/>
            <person name="Mottram J."/>
            <person name="Xenarios I."/>
        </authorList>
    </citation>
    <scope>NUCLEOTIDE SEQUENCE</scope>
    <source>
        <strain evidence="4">MHOM/BR/75/M4147/SSU:IR2SAT-LUC</strain>
    </source>
</reference>
<feature type="region of interest" description="Disordered" evidence="2">
    <location>
        <begin position="1086"/>
        <end position="1136"/>
    </location>
</feature>
<feature type="coiled-coil region" evidence="1">
    <location>
        <begin position="167"/>
        <end position="208"/>
    </location>
</feature>
<feature type="region of interest" description="Disordered" evidence="2">
    <location>
        <begin position="1213"/>
        <end position="1252"/>
    </location>
</feature>
<feature type="region of interest" description="Disordered" evidence="2">
    <location>
        <begin position="1314"/>
        <end position="1440"/>
    </location>
</feature>
<accession>A0A1E1IW07</accession>
<feature type="region of interest" description="Disordered" evidence="2">
    <location>
        <begin position="1273"/>
        <end position="1296"/>
    </location>
</feature>
<dbReference type="EMBL" id="CALQ01000849">
    <property type="protein sequence ID" value="CCM15477.1"/>
    <property type="molecule type" value="Genomic_DNA"/>
</dbReference>
<feature type="compositionally biased region" description="Polar residues" evidence="2">
    <location>
        <begin position="1422"/>
        <end position="1432"/>
    </location>
</feature>
<dbReference type="InterPro" id="IPR026203">
    <property type="entry name" value="IHABP"/>
</dbReference>
<evidence type="ECO:0000256" key="1">
    <source>
        <dbReference type="SAM" id="Coils"/>
    </source>
</evidence>
<sequence>MENRKLKRYDSAPLPSGSSAAAKAGAAHASNIPRPHAAQSRSPHTPPTAPRPISDPASASTPSVPYEKQLEDYYKRMEEDNQRLVKLYEERTSDIAALRVLAQERKYKDAVFTSMEAKTASMDAFLKELMSLTCTGRSLRIRKDANSTQSTAAKPSTARTPPTVVSMDEVRDAVQKQQHALEAAQKNGEEQRLVIQALENEVASLKQKGRSPSTRLQAQKRCLTKPDNATADEDCCLPGTAKALRDAQRRIRELERQLTSTRCEAKNAAAAVASLQQQCTVHLQALKCRDDELAAMRNVLDSKEQLISTLESELRKQRSTSDVLQIEQERTSQHDDHCGRPNSAPAVARHRSGGDEASSGRLVVTHHYHLFGGQAFVDSHSFSPESFKDAFLRSVSTLLKVPYGYLRSVEVRTHSEAVSVEFDVRHSACIREDEINFSLLSHGYPELTTFLDKTKAELATRKPLDCNAVRVKELEATLAERVAEVDNLRRAMRSLEASLHRRDADREVLDTDMDAALCETELTVKEVYEALQAMQQEAQDLQKALAVKTSQLRVLERAKAVALDAATAAEEQLKTDRATHHEQLAKAQAAVEQAREAAMQEALQRHTNEKVELLMNTFHFDMALPTASAQRTVSRLLKEAQRTRVLQALLLCHAARTAGAVPVVAKKCSLGDDAATLKVAVELAFYASKKDADAVKTDITKKLSEDSCSAVYEYVRMLSDASKREAETVADAQRAVSEAEQRATAAIAAMQAETQQTQNTQRAATSKQLREIHARVSSILPGGSADVKSILERIDQLALRLATAESTTHRLEEDSHRAAQRFMDAQQEREQLQQTLSNLTGHCTELRIAKEQLTARVAAAESQLRNQQVSAAESESALVEKVRHLEASLRAKADATDSERDRLLEEHRTAATLAAARLAEVEEALAIKETALTQLQSTTASSGSGAASSGSVEETALREALRLAKQERTALARQVREMDMDMNDLSNIQAAMQRELEVTQQELRAKKHDFDLLVKQLIRMEEKEKKWTSDHPASPVSPKKQDEDTELDDVARESLIVLTNSNIILQQCLRRLQCTTAAMGMAASLSSSSATDGTDAVAGTAAGRGGERDGVRIGDDSSGTRRSGHRKSALGATVSRTAMNHQKLSAQLADMLLRVLQEVETSMSSGTASRSCGRRGPATATAAVADAAATNLRVATQRRSAKHSPMSIHFSRTASTPAAIGSEKCGQTFNGSFTSPRDAAIASRNNTPKRGTVSDAALSTVVTGSGGKAIMDAAPRLDFHRQGSSRTYTRSNTATSVPVNADGAELLPVAAASDSASPDANFDSSGAATRGSGGERKEEKGKEELPRGVSGSGGAATAGGALNNASPTKAPPTIRRNEAPTATTKANPLRRTNATATTSGGSAIGTSFVRTGCGYRRLPMVTESNAPTTSLAKRTRPPQV</sequence>